<evidence type="ECO:0000256" key="3">
    <source>
        <dbReference type="ARBA" id="ARBA00022771"/>
    </source>
</evidence>
<feature type="domain" description="AN1-type" evidence="6">
    <location>
        <begin position="133"/>
        <end position="181"/>
    </location>
</feature>
<sequence length="212" mass="24160">MRSSYIKPCARRGALVSAERGKRTLLEEGSKVVLKAVFIMEFPDLGQHCSEKTCKRLDFLPLKCDACEEVFCKDHIAYRRHKCSSAYKKDVQVPVCPLCNTPVPVKKGEMPDAVVGAHMDRDCKHDSTQQKQKIFSKKCFKPGCKTREMMELVCDRCHRNFCLGHRHPLDHACEGEGRPISKAGFCALMRSLESQKISQDYQFLQNRCKAKC</sequence>
<dbReference type="Pfam" id="PF25403">
    <property type="entry name" value="zf-C2H2_ZFAND2"/>
    <property type="match status" value="1"/>
</dbReference>
<dbReference type="GO" id="GO:0005783">
    <property type="term" value="C:endoplasmic reticulum"/>
    <property type="evidence" value="ECO:0007669"/>
    <property type="project" value="TreeGrafter"/>
</dbReference>
<dbReference type="PANTHER" id="PTHR14677">
    <property type="entry name" value="ARSENITE INDUCUBLE RNA ASSOCIATED PROTEIN AIP-1-RELATED"/>
    <property type="match status" value="1"/>
</dbReference>
<proteinExistence type="predicted"/>
<gene>
    <name evidence="7" type="ORF">JRQ81_010327</name>
</gene>
<dbReference type="AlphaFoldDB" id="A0A9Q0X8E3"/>
<dbReference type="GO" id="GO:0008270">
    <property type="term" value="F:zinc ion binding"/>
    <property type="evidence" value="ECO:0007669"/>
    <property type="project" value="UniProtKB-KW"/>
</dbReference>
<dbReference type="PANTHER" id="PTHR14677:SF20">
    <property type="entry name" value="ZINC FINGER AN1-TYPE CONTAINING 2A-RELATED"/>
    <property type="match status" value="1"/>
</dbReference>
<evidence type="ECO:0000313" key="7">
    <source>
        <dbReference type="EMBL" id="KAJ7305961.1"/>
    </source>
</evidence>
<name>A0A9Q0X8E3_9SAUR</name>
<reference evidence="7" key="1">
    <citation type="journal article" date="2023" name="DNA Res.">
        <title>Chromosome-level genome assembly of Phrynocephalus forsythii using third-generation DNA sequencing and Hi-C analysis.</title>
        <authorList>
            <person name="Qi Y."/>
            <person name="Zhao W."/>
            <person name="Zhao Y."/>
            <person name="Niu C."/>
            <person name="Cao S."/>
            <person name="Zhang Y."/>
        </authorList>
    </citation>
    <scope>NUCLEOTIDE SEQUENCE</scope>
    <source>
        <tissue evidence="7">Muscle</tissue>
    </source>
</reference>
<keyword evidence="8" id="KW-1185">Reference proteome</keyword>
<protein>
    <recommendedName>
        <fullName evidence="6">AN1-type domain-containing protein</fullName>
    </recommendedName>
</protein>
<keyword evidence="2" id="KW-0677">Repeat</keyword>
<dbReference type="OrthoDB" id="431929at2759"/>
<dbReference type="EMBL" id="JAPFRF010000021">
    <property type="protein sequence ID" value="KAJ7305961.1"/>
    <property type="molecule type" value="Genomic_DNA"/>
</dbReference>
<accession>A0A9Q0X8E3</accession>
<organism evidence="7 8">
    <name type="scientific">Phrynocephalus forsythii</name>
    <dbReference type="NCBI Taxonomy" id="171643"/>
    <lineage>
        <taxon>Eukaryota</taxon>
        <taxon>Metazoa</taxon>
        <taxon>Chordata</taxon>
        <taxon>Craniata</taxon>
        <taxon>Vertebrata</taxon>
        <taxon>Euteleostomi</taxon>
        <taxon>Lepidosauria</taxon>
        <taxon>Squamata</taxon>
        <taxon>Bifurcata</taxon>
        <taxon>Unidentata</taxon>
        <taxon>Episquamata</taxon>
        <taxon>Toxicofera</taxon>
        <taxon>Iguania</taxon>
        <taxon>Acrodonta</taxon>
        <taxon>Agamidae</taxon>
        <taxon>Agaminae</taxon>
        <taxon>Phrynocephalus</taxon>
    </lineage>
</organism>
<dbReference type="Pfam" id="PF01428">
    <property type="entry name" value="zf-AN1"/>
    <property type="match status" value="2"/>
</dbReference>
<evidence type="ECO:0000256" key="5">
    <source>
        <dbReference type="PROSITE-ProRule" id="PRU00449"/>
    </source>
</evidence>
<dbReference type="GO" id="GO:0045047">
    <property type="term" value="P:protein targeting to ER"/>
    <property type="evidence" value="ECO:0007669"/>
    <property type="project" value="TreeGrafter"/>
</dbReference>
<dbReference type="Gene3D" id="4.10.1110.10">
    <property type="entry name" value="AN1-like Zinc finger"/>
    <property type="match status" value="2"/>
</dbReference>
<evidence type="ECO:0000256" key="2">
    <source>
        <dbReference type="ARBA" id="ARBA00022737"/>
    </source>
</evidence>
<dbReference type="PROSITE" id="PS51039">
    <property type="entry name" value="ZF_AN1"/>
    <property type="match status" value="2"/>
</dbReference>
<dbReference type="InterPro" id="IPR000058">
    <property type="entry name" value="Znf_AN1"/>
</dbReference>
<evidence type="ECO:0000259" key="6">
    <source>
        <dbReference type="PROSITE" id="PS51039"/>
    </source>
</evidence>
<dbReference type="FunFam" id="4.10.1110.10:FF:000003">
    <property type="entry name" value="AN1-type zinc finger protein 2B isoform X1"/>
    <property type="match status" value="1"/>
</dbReference>
<dbReference type="GO" id="GO:0043161">
    <property type="term" value="P:proteasome-mediated ubiquitin-dependent protein catabolic process"/>
    <property type="evidence" value="ECO:0007669"/>
    <property type="project" value="TreeGrafter"/>
</dbReference>
<dbReference type="SMART" id="SM00154">
    <property type="entry name" value="ZnF_AN1"/>
    <property type="match status" value="2"/>
</dbReference>
<evidence type="ECO:0000256" key="1">
    <source>
        <dbReference type="ARBA" id="ARBA00022723"/>
    </source>
</evidence>
<feature type="domain" description="AN1-type" evidence="6">
    <location>
        <begin position="43"/>
        <end position="91"/>
    </location>
</feature>
<evidence type="ECO:0000313" key="8">
    <source>
        <dbReference type="Proteomes" id="UP001142489"/>
    </source>
</evidence>
<keyword evidence="3 5" id="KW-0863">Zinc-finger</keyword>
<comment type="caution">
    <text evidence="7">The sequence shown here is derived from an EMBL/GenBank/DDBJ whole genome shotgun (WGS) entry which is preliminary data.</text>
</comment>
<evidence type="ECO:0000256" key="4">
    <source>
        <dbReference type="ARBA" id="ARBA00022833"/>
    </source>
</evidence>
<dbReference type="InterPro" id="IPR057357">
    <property type="entry name" value="Znf-C2H2_ZFAND2A/B"/>
</dbReference>
<dbReference type="SUPFAM" id="SSF118310">
    <property type="entry name" value="AN1-like Zinc finger"/>
    <property type="match status" value="2"/>
</dbReference>
<dbReference type="FunFam" id="4.10.1110.10:FF:000004">
    <property type="entry name" value="AN1-type zinc finger protein 2B isoform X1"/>
    <property type="match status" value="1"/>
</dbReference>
<dbReference type="Proteomes" id="UP001142489">
    <property type="component" value="Unassembled WGS sequence"/>
</dbReference>
<dbReference type="InterPro" id="IPR035896">
    <property type="entry name" value="AN1-like_Znf"/>
</dbReference>
<keyword evidence="1" id="KW-0479">Metal-binding</keyword>
<keyword evidence="4" id="KW-0862">Zinc</keyword>